<proteinExistence type="predicted"/>
<dbReference type="NCBIfam" id="NF047752">
    <property type="entry name" value="MntA_antitoxin"/>
    <property type="match status" value="1"/>
</dbReference>
<dbReference type="Gene3D" id="3.30.460.10">
    <property type="entry name" value="Beta Polymerase, domain 2"/>
    <property type="match status" value="1"/>
</dbReference>
<dbReference type="SUPFAM" id="SSF81301">
    <property type="entry name" value="Nucleotidyltransferase"/>
    <property type="match status" value="1"/>
</dbReference>
<organism evidence="2 3">
    <name type="scientific">Egibacter rhizosphaerae</name>
    <dbReference type="NCBI Taxonomy" id="1670831"/>
    <lineage>
        <taxon>Bacteria</taxon>
        <taxon>Bacillati</taxon>
        <taxon>Actinomycetota</taxon>
        <taxon>Nitriliruptoria</taxon>
        <taxon>Egibacterales</taxon>
        <taxon>Egibacteraceae</taxon>
        <taxon>Egibacter</taxon>
    </lineage>
</organism>
<dbReference type="KEGG" id="erz:ER308_15620"/>
<dbReference type="OrthoDB" id="9814591at2"/>
<evidence type="ECO:0000313" key="2">
    <source>
        <dbReference type="EMBL" id="QBI20858.1"/>
    </source>
</evidence>
<dbReference type="InterPro" id="IPR043519">
    <property type="entry name" value="NT_sf"/>
</dbReference>
<name>A0A411YHW3_9ACTN</name>
<dbReference type="CDD" id="cd05403">
    <property type="entry name" value="NT_KNTase_like"/>
    <property type="match status" value="1"/>
</dbReference>
<gene>
    <name evidence="2" type="ORF">ER308_15620</name>
</gene>
<dbReference type="InterPro" id="IPR052930">
    <property type="entry name" value="TA_antitoxin_MntA"/>
</dbReference>
<dbReference type="GO" id="GO:0016740">
    <property type="term" value="F:transferase activity"/>
    <property type="evidence" value="ECO:0007669"/>
    <property type="project" value="UniProtKB-KW"/>
</dbReference>
<evidence type="ECO:0000313" key="3">
    <source>
        <dbReference type="Proteomes" id="UP000291469"/>
    </source>
</evidence>
<sequence length="142" mass="15387">MSEVVARLTAGAASAFAGEPVAFAYLFGSQATGRARARSDVDVAVMLTGVVSPTEFLQRSLRLAGELEAVAGVGPVEALVVLNEAPLPLAGRIRRERIVLYSADEPARVRYESQIARLFHDFQVHADPRDRARLRAIAAEDW</sequence>
<dbReference type="RefSeq" id="WP_131155851.1">
    <property type="nucleotide sequence ID" value="NZ_CP036402.1"/>
</dbReference>
<dbReference type="Proteomes" id="UP000291469">
    <property type="component" value="Chromosome"/>
</dbReference>
<keyword evidence="2" id="KW-0808">Transferase</keyword>
<feature type="domain" description="Polymerase beta nucleotidyltransferase" evidence="1">
    <location>
        <begin position="20"/>
        <end position="105"/>
    </location>
</feature>
<reference evidence="2 3" key="1">
    <citation type="submission" date="2019-01" db="EMBL/GenBank/DDBJ databases">
        <title>Egibacter rhizosphaerae EGI 80759T.</title>
        <authorList>
            <person name="Chen D.-D."/>
            <person name="Tian Y."/>
            <person name="Jiao J.-Y."/>
            <person name="Zhang X.-T."/>
            <person name="Zhang Y.-G."/>
            <person name="Zhang Y."/>
            <person name="Xiao M."/>
            <person name="Shu W.-S."/>
            <person name="Li W.-J."/>
        </authorList>
    </citation>
    <scope>NUCLEOTIDE SEQUENCE [LARGE SCALE GENOMIC DNA]</scope>
    <source>
        <strain evidence="2 3">EGI 80759</strain>
    </source>
</reference>
<dbReference type="AlphaFoldDB" id="A0A411YHW3"/>
<dbReference type="Pfam" id="PF18765">
    <property type="entry name" value="Polbeta"/>
    <property type="match status" value="1"/>
</dbReference>
<protein>
    <submittedName>
        <fullName evidence="2">Nucleotidyltransferase domain-containing protein</fullName>
    </submittedName>
</protein>
<accession>A0A411YHW3</accession>
<dbReference type="EMBL" id="CP036402">
    <property type="protein sequence ID" value="QBI20858.1"/>
    <property type="molecule type" value="Genomic_DNA"/>
</dbReference>
<dbReference type="InterPro" id="IPR041633">
    <property type="entry name" value="Polbeta"/>
</dbReference>
<evidence type="ECO:0000259" key="1">
    <source>
        <dbReference type="Pfam" id="PF18765"/>
    </source>
</evidence>
<dbReference type="PANTHER" id="PTHR43852:SF3">
    <property type="entry name" value="NUCLEOTIDYLTRANSFERASE"/>
    <property type="match status" value="1"/>
</dbReference>
<keyword evidence="3" id="KW-1185">Reference proteome</keyword>
<dbReference type="PANTHER" id="PTHR43852">
    <property type="entry name" value="NUCLEOTIDYLTRANSFERASE"/>
    <property type="match status" value="1"/>
</dbReference>